<evidence type="ECO:0000256" key="10">
    <source>
        <dbReference type="ARBA" id="ARBA00029409"/>
    </source>
</evidence>
<evidence type="ECO:0000256" key="6">
    <source>
        <dbReference type="ARBA" id="ARBA00022741"/>
    </source>
</evidence>
<keyword evidence="7 14" id="KW-0418">Kinase</keyword>
<evidence type="ECO:0000256" key="12">
    <source>
        <dbReference type="ARBA" id="ARBA00033413"/>
    </source>
</evidence>
<dbReference type="Proteomes" id="UP000576209">
    <property type="component" value="Unassembled WGS sequence"/>
</dbReference>
<comment type="pathway">
    <text evidence="1">Cofactor biosynthesis; tetrahydrofolate biosynthesis; 2-amino-4-hydroxy-6-hydroxymethyl-7,8-dihydropteridine diphosphate from 7,8-dihydroneopterin triphosphate: step 4/4.</text>
</comment>
<dbReference type="InterPro" id="IPR035907">
    <property type="entry name" value="Hppk_sf"/>
</dbReference>
<dbReference type="InterPro" id="IPR000550">
    <property type="entry name" value="Hppk"/>
</dbReference>
<reference evidence="14 15" key="1">
    <citation type="submission" date="2020-08" db="EMBL/GenBank/DDBJ databases">
        <title>Genomic Encyclopedia of Type Strains, Phase IV (KMG-IV): sequencing the most valuable type-strain genomes for metagenomic binning, comparative biology and taxonomic classification.</title>
        <authorList>
            <person name="Goeker M."/>
        </authorList>
    </citation>
    <scope>NUCLEOTIDE SEQUENCE [LARGE SCALE GENOMIC DNA]</scope>
    <source>
        <strain evidence="14 15">DSM 105137</strain>
    </source>
</reference>
<evidence type="ECO:0000256" key="3">
    <source>
        <dbReference type="ARBA" id="ARBA00013253"/>
    </source>
</evidence>
<keyword evidence="6" id="KW-0547">Nucleotide-binding</keyword>
<evidence type="ECO:0000256" key="8">
    <source>
        <dbReference type="ARBA" id="ARBA00022840"/>
    </source>
</evidence>
<dbReference type="GO" id="GO:0003848">
    <property type="term" value="F:2-amino-4-hydroxy-6-hydroxymethyldihydropteridine diphosphokinase activity"/>
    <property type="evidence" value="ECO:0007669"/>
    <property type="project" value="UniProtKB-EC"/>
</dbReference>
<gene>
    <name evidence="14" type="ORF">GGR28_000786</name>
</gene>
<keyword evidence="5 14" id="KW-0808">Transferase</keyword>
<dbReference type="GO" id="GO:0016301">
    <property type="term" value="F:kinase activity"/>
    <property type="evidence" value="ECO:0007669"/>
    <property type="project" value="UniProtKB-KW"/>
</dbReference>
<protein>
    <recommendedName>
        <fullName evidence="4">2-amino-4-hydroxy-6-hydroxymethyldihydropteridine pyrophosphokinase</fullName>
        <ecNumber evidence="3">2.7.6.3</ecNumber>
    </recommendedName>
    <alternativeName>
        <fullName evidence="11">6-hydroxymethyl-7,8-dihydropterin pyrophosphokinase</fullName>
    </alternativeName>
    <alternativeName>
        <fullName evidence="12">7,8-dihydro-6-hydroxymethylpterin-pyrophosphokinase</fullName>
    </alternativeName>
</protein>
<dbReference type="UniPathway" id="UPA00077">
    <property type="reaction ID" value="UER00155"/>
</dbReference>
<dbReference type="EMBL" id="JACIFF010000001">
    <property type="protein sequence ID" value="MBB4078185.1"/>
    <property type="molecule type" value="Genomic_DNA"/>
</dbReference>
<dbReference type="RefSeq" id="WP_183494404.1">
    <property type="nucleotide sequence ID" value="NZ_JACIFF010000001.1"/>
</dbReference>
<dbReference type="GO" id="GO:0046654">
    <property type="term" value="P:tetrahydrofolate biosynthetic process"/>
    <property type="evidence" value="ECO:0007669"/>
    <property type="project" value="UniProtKB-UniPathway"/>
</dbReference>
<evidence type="ECO:0000313" key="15">
    <source>
        <dbReference type="Proteomes" id="UP000576209"/>
    </source>
</evidence>
<dbReference type="SUPFAM" id="SSF55083">
    <property type="entry name" value="6-hydroxymethyl-7,8-dihydropterin pyrophosphokinase, HPPK"/>
    <property type="match status" value="1"/>
</dbReference>
<sequence length="150" mass="17431">MAKLTLSTGSNVGDRQFYLAEARSLLGQRLGEILFASEVRETEAWGYTDQSPFLNQLLILESPVAVSGEAIRHDLHRVLDVTQQIEHELGRTRDLSWGPRTLDIDLIFVDDLRYEDERISLPHPWWRRRPFVRELLPRFPAPELGLFSEY</sequence>
<keyword evidence="9" id="KW-0289">Folate biosynthesis</keyword>
<feature type="domain" description="7,8-dihydro-6-hydroxymethylpterin-pyrophosphokinase" evidence="13">
    <location>
        <begin position="6"/>
        <end position="135"/>
    </location>
</feature>
<dbReference type="GO" id="GO:0005524">
    <property type="term" value="F:ATP binding"/>
    <property type="evidence" value="ECO:0007669"/>
    <property type="project" value="UniProtKB-KW"/>
</dbReference>
<dbReference type="AlphaFoldDB" id="A0A840E3E2"/>
<name>A0A840E3E2_9BACT</name>
<keyword evidence="8" id="KW-0067">ATP-binding</keyword>
<evidence type="ECO:0000256" key="4">
    <source>
        <dbReference type="ARBA" id="ARBA00016218"/>
    </source>
</evidence>
<dbReference type="PANTHER" id="PTHR43071">
    <property type="entry name" value="2-AMINO-4-HYDROXY-6-HYDROXYMETHYLDIHYDROPTERIDINE PYROPHOSPHOKINASE"/>
    <property type="match status" value="1"/>
</dbReference>
<dbReference type="PANTHER" id="PTHR43071:SF1">
    <property type="entry name" value="2-AMINO-4-HYDROXY-6-HYDROXYMETHYLDIHYDROPTERIDINE PYROPHOSPHOKINASE"/>
    <property type="match status" value="1"/>
</dbReference>
<evidence type="ECO:0000256" key="2">
    <source>
        <dbReference type="ARBA" id="ARBA00005810"/>
    </source>
</evidence>
<evidence type="ECO:0000256" key="9">
    <source>
        <dbReference type="ARBA" id="ARBA00022909"/>
    </source>
</evidence>
<keyword evidence="15" id="KW-1185">Reference proteome</keyword>
<evidence type="ECO:0000313" key="14">
    <source>
        <dbReference type="EMBL" id="MBB4078185.1"/>
    </source>
</evidence>
<evidence type="ECO:0000256" key="5">
    <source>
        <dbReference type="ARBA" id="ARBA00022679"/>
    </source>
</evidence>
<comment type="similarity">
    <text evidence="2">Belongs to the HPPK family.</text>
</comment>
<evidence type="ECO:0000259" key="13">
    <source>
        <dbReference type="Pfam" id="PF01288"/>
    </source>
</evidence>
<comment type="function">
    <text evidence="10">Catalyzes the transfer of pyrophosphate from adenosine triphosphate (ATP) to 6-hydroxymethyl-7,8-dihydropterin, an enzymatic step in folate biosynthesis pathway.</text>
</comment>
<accession>A0A840E3E2</accession>
<dbReference type="Gene3D" id="3.30.70.560">
    <property type="entry name" value="7,8-Dihydro-6-hydroxymethylpterin-pyrophosphokinase HPPK"/>
    <property type="match status" value="1"/>
</dbReference>
<dbReference type="CDD" id="cd00483">
    <property type="entry name" value="HPPK"/>
    <property type="match status" value="1"/>
</dbReference>
<organism evidence="14 15">
    <name type="scientific">Neolewinella aquimaris</name>
    <dbReference type="NCBI Taxonomy" id="1835722"/>
    <lineage>
        <taxon>Bacteria</taxon>
        <taxon>Pseudomonadati</taxon>
        <taxon>Bacteroidota</taxon>
        <taxon>Saprospiria</taxon>
        <taxon>Saprospirales</taxon>
        <taxon>Lewinellaceae</taxon>
        <taxon>Neolewinella</taxon>
    </lineage>
</organism>
<evidence type="ECO:0000256" key="7">
    <source>
        <dbReference type="ARBA" id="ARBA00022777"/>
    </source>
</evidence>
<dbReference type="NCBIfam" id="TIGR01498">
    <property type="entry name" value="folK"/>
    <property type="match status" value="1"/>
</dbReference>
<dbReference type="Pfam" id="PF01288">
    <property type="entry name" value="HPPK"/>
    <property type="match status" value="1"/>
</dbReference>
<comment type="caution">
    <text evidence="14">The sequence shown here is derived from an EMBL/GenBank/DDBJ whole genome shotgun (WGS) entry which is preliminary data.</text>
</comment>
<dbReference type="GO" id="GO:0046656">
    <property type="term" value="P:folic acid biosynthetic process"/>
    <property type="evidence" value="ECO:0007669"/>
    <property type="project" value="UniProtKB-KW"/>
</dbReference>
<evidence type="ECO:0000256" key="11">
    <source>
        <dbReference type="ARBA" id="ARBA00029766"/>
    </source>
</evidence>
<dbReference type="EC" id="2.7.6.3" evidence="3"/>
<evidence type="ECO:0000256" key="1">
    <source>
        <dbReference type="ARBA" id="ARBA00005051"/>
    </source>
</evidence>
<proteinExistence type="inferred from homology"/>